<evidence type="ECO:0000313" key="1">
    <source>
        <dbReference type="EMBL" id="SVA64917.1"/>
    </source>
</evidence>
<dbReference type="AlphaFoldDB" id="A0A381XL48"/>
<name>A0A381XL48_9ZZZZ</name>
<sequence>MKTQKFLHIFFGVLLGSLWSNNFNSVWAYENKSRVISGYWQSDSSSYTFMSVTHSSLEGLAPQIGLVVNAIQSDKSAFGTAVTFTISSRETKRIFIVRENHPDLSPTTIPTASFIIGSSNFKHGHIRIDPVSINPEIQTPSGSGFRDVTMLNFWGAVVIEESQTGFAIEFIGDMHDSAATPSMDNSVPVSGVN</sequence>
<reference evidence="1" key="1">
    <citation type="submission" date="2018-05" db="EMBL/GenBank/DDBJ databases">
        <authorList>
            <person name="Lanie J.A."/>
            <person name="Ng W.-L."/>
            <person name="Kazmierczak K.M."/>
            <person name="Andrzejewski T.M."/>
            <person name="Davidsen T.M."/>
            <person name="Wayne K.J."/>
            <person name="Tettelin H."/>
            <person name="Glass J.I."/>
            <person name="Rusch D."/>
            <person name="Podicherti R."/>
            <person name="Tsui H.-C.T."/>
            <person name="Winkler M.E."/>
        </authorList>
    </citation>
    <scope>NUCLEOTIDE SEQUENCE</scope>
</reference>
<organism evidence="1">
    <name type="scientific">marine metagenome</name>
    <dbReference type="NCBI Taxonomy" id="408172"/>
    <lineage>
        <taxon>unclassified sequences</taxon>
        <taxon>metagenomes</taxon>
        <taxon>ecological metagenomes</taxon>
    </lineage>
</organism>
<gene>
    <name evidence="1" type="ORF">METZ01_LOCUS117771</name>
</gene>
<dbReference type="EMBL" id="UINC01015410">
    <property type="protein sequence ID" value="SVA64917.1"/>
    <property type="molecule type" value="Genomic_DNA"/>
</dbReference>
<proteinExistence type="predicted"/>
<accession>A0A381XL48</accession>
<protein>
    <submittedName>
        <fullName evidence="1">Uncharacterized protein</fullName>
    </submittedName>
</protein>